<dbReference type="Proteomes" id="UP000076154">
    <property type="component" value="Unassembled WGS sequence"/>
</dbReference>
<dbReference type="EMBL" id="LUEZ02000071">
    <property type="protein sequence ID" value="RDB20140.1"/>
    <property type="molecule type" value="Genomic_DNA"/>
</dbReference>
<organism evidence="2 3">
    <name type="scientific">Hypsizygus marmoreus</name>
    <name type="common">White beech mushroom</name>
    <name type="synonym">Agaricus marmoreus</name>
    <dbReference type="NCBI Taxonomy" id="39966"/>
    <lineage>
        <taxon>Eukaryota</taxon>
        <taxon>Fungi</taxon>
        <taxon>Dikarya</taxon>
        <taxon>Basidiomycota</taxon>
        <taxon>Agaricomycotina</taxon>
        <taxon>Agaricomycetes</taxon>
        <taxon>Agaricomycetidae</taxon>
        <taxon>Agaricales</taxon>
        <taxon>Tricholomatineae</taxon>
        <taxon>Lyophyllaceae</taxon>
        <taxon>Hypsizygus</taxon>
    </lineage>
</organism>
<sequence>MDPQHQQGLNVVSRAIPRNTVAYVGGINAYTRTYMLCKDDQMIIIQAQPLLTHEQCFMSEEQYSREECDAKYQLALEYIQNLLPTIEFGKTNWGYLVKSREGTGYEIVQKSKRLRKRRCPLWAPLIDEKEITYTKFWFSSNWGGYWKGREVEVVVGWDDYWAETVEWFTLSHWALRGLDITYEVLGHLVEPDGTVVGIVTEAETGRLVQYRDRPLVYDAISRIQQRGLIYTGIERYNIHILNGKVRLSSNLGALRYYGDPAELERKASIIHWKTLEKLFAFLNTENDPIPRPSYHQLWDVSPELLPAPPSPERRICLIGFAFYPPENEKRRRYKAPGDTQTHCHRKEYILSVDCSTSKQICGGIGSPQREDLGPNRRLNVSPPQWGSSRHRKLTSRRLLVKSVHVDSE</sequence>
<accession>A0A369JG21</accession>
<comment type="caution">
    <text evidence="2">The sequence shown here is derived from an EMBL/GenBank/DDBJ whole genome shotgun (WGS) entry which is preliminary data.</text>
</comment>
<feature type="region of interest" description="Disordered" evidence="1">
    <location>
        <begin position="365"/>
        <end position="392"/>
    </location>
</feature>
<evidence type="ECO:0000313" key="2">
    <source>
        <dbReference type="EMBL" id="RDB20140.1"/>
    </source>
</evidence>
<evidence type="ECO:0000313" key="3">
    <source>
        <dbReference type="Proteomes" id="UP000076154"/>
    </source>
</evidence>
<dbReference type="OrthoDB" id="2874131at2759"/>
<protein>
    <submittedName>
        <fullName evidence="2">Uncharacterized protein</fullName>
    </submittedName>
</protein>
<gene>
    <name evidence="2" type="ORF">Hypma_012975</name>
</gene>
<name>A0A369JG21_HYPMA</name>
<evidence type="ECO:0000256" key="1">
    <source>
        <dbReference type="SAM" id="MobiDB-lite"/>
    </source>
</evidence>
<proteinExistence type="predicted"/>
<reference evidence="2" key="1">
    <citation type="submission" date="2018-04" db="EMBL/GenBank/DDBJ databases">
        <title>Whole genome sequencing of Hypsizygus marmoreus.</title>
        <authorList>
            <person name="Choi I.-G."/>
            <person name="Min B."/>
            <person name="Kim J.-G."/>
            <person name="Kim S."/>
            <person name="Oh Y.-L."/>
            <person name="Kong W.-S."/>
            <person name="Park H."/>
            <person name="Jeong J."/>
            <person name="Song E.-S."/>
        </authorList>
    </citation>
    <scope>NUCLEOTIDE SEQUENCE [LARGE SCALE GENOMIC DNA]</scope>
    <source>
        <strain evidence="2">51987-8</strain>
    </source>
</reference>
<keyword evidence="3" id="KW-1185">Reference proteome</keyword>
<dbReference type="AlphaFoldDB" id="A0A369JG21"/>
<dbReference type="InParanoid" id="A0A369JG21"/>